<keyword evidence="9" id="KW-0234">DNA repair</keyword>
<dbReference type="AlphaFoldDB" id="A0A6F8PUC7"/>
<evidence type="ECO:0000313" key="12">
    <source>
        <dbReference type="EMBL" id="BBP45580.1"/>
    </source>
</evidence>
<dbReference type="GO" id="GO:0006281">
    <property type="term" value="P:DNA repair"/>
    <property type="evidence" value="ECO:0007669"/>
    <property type="project" value="UniProtKB-KW"/>
</dbReference>
<comment type="function">
    <text evidence="2">Involved in the cellular defense against the biological effects of O6-methylguanine (O6-MeG) and O4-methylthymine (O4-MeT) in DNA. Repairs the methylated nucleobase in DNA by stoichiometrically transferring the methyl group to a cysteine residue in the enzyme. This is a suicide reaction: the enzyme is irreversibly inactivated.</text>
</comment>
<evidence type="ECO:0000256" key="8">
    <source>
        <dbReference type="ARBA" id="ARBA00022763"/>
    </source>
</evidence>
<comment type="catalytic activity">
    <reaction evidence="1">
        <text>a 4-O-methyl-thymidine in DNA + L-cysteinyl-[protein] = a thymidine in DNA + S-methyl-L-cysteinyl-[protein]</text>
        <dbReference type="Rhea" id="RHEA:53428"/>
        <dbReference type="Rhea" id="RHEA-COMP:10131"/>
        <dbReference type="Rhea" id="RHEA-COMP:10132"/>
        <dbReference type="Rhea" id="RHEA-COMP:13555"/>
        <dbReference type="Rhea" id="RHEA-COMP:13556"/>
        <dbReference type="ChEBI" id="CHEBI:29950"/>
        <dbReference type="ChEBI" id="CHEBI:82612"/>
        <dbReference type="ChEBI" id="CHEBI:137386"/>
        <dbReference type="ChEBI" id="CHEBI:137387"/>
        <dbReference type="EC" id="2.1.1.63"/>
    </reaction>
</comment>
<name>A0A6F8PUC7_9GAMM</name>
<dbReference type="SUPFAM" id="SSF46767">
    <property type="entry name" value="Methylated DNA-protein cysteine methyltransferase, C-terminal domain"/>
    <property type="match status" value="1"/>
</dbReference>
<dbReference type="EMBL" id="AP021889">
    <property type="protein sequence ID" value="BBP45580.1"/>
    <property type="molecule type" value="Genomic_DNA"/>
</dbReference>
<accession>A0A6F8PUC7</accession>
<comment type="catalytic activity">
    <reaction evidence="10">
        <text>a 6-O-methyl-2'-deoxyguanosine in DNA + L-cysteinyl-[protein] = S-methyl-L-cysteinyl-[protein] + a 2'-deoxyguanosine in DNA</text>
        <dbReference type="Rhea" id="RHEA:24000"/>
        <dbReference type="Rhea" id="RHEA-COMP:10131"/>
        <dbReference type="Rhea" id="RHEA-COMP:10132"/>
        <dbReference type="Rhea" id="RHEA-COMP:11367"/>
        <dbReference type="Rhea" id="RHEA-COMP:11368"/>
        <dbReference type="ChEBI" id="CHEBI:29950"/>
        <dbReference type="ChEBI" id="CHEBI:82612"/>
        <dbReference type="ChEBI" id="CHEBI:85445"/>
        <dbReference type="ChEBI" id="CHEBI:85448"/>
        <dbReference type="EC" id="2.1.1.63"/>
    </reaction>
</comment>
<dbReference type="KEGG" id="tse:THMIRHAS_09530"/>
<evidence type="ECO:0000256" key="6">
    <source>
        <dbReference type="ARBA" id="ARBA00022603"/>
    </source>
</evidence>
<sequence length="112" mass="12144">MPKDTFKNSNLSFSEHIYQLLLDVPKGKITTYSALAAAANSRAVRAVGSAMRKNPYPIIVPCHRVIKSNGQIGDYALGGKAIKAKLLQLEGIEVVDGQVQNLAAVLFDFSNR</sequence>
<dbReference type="InterPro" id="IPR036388">
    <property type="entry name" value="WH-like_DNA-bd_sf"/>
</dbReference>
<evidence type="ECO:0000256" key="4">
    <source>
        <dbReference type="ARBA" id="ARBA00011918"/>
    </source>
</evidence>
<dbReference type="EC" id="2.1.1.63" evidence="4"/>
<dbReference type="InterPro" id="IPR036217">
    <property type="entry name" value="MethylDNA_cys_MeTrfase_DNAb"/>
</dbReference>
<dbReference type="PANTHER" id="PTHR46460:SF1">
    <property type="entry name" value="METHYLATED-DNA--PROTEIN-CYSTEINE METHYLTRANSFERASE"/>
    <property type="match status" value="1"/>
</dbReference>
<reference evidence="13" key="1">
    <citation type="submission" date="2019-11" db="EMBL/GenBank/DDBJ databases">
        <title>Isolation and characterization of two novel species in the genus Thiomicrorhabdus.</title>
        <authorList>
            <person name="Mochizuki J."/>
            <person name="Kojima H."/>
            <person name="Fukui M."/>
        </authorList>
    </citation>
    <scope>NUCLEOTIDE SEQUENCE [LARGE SCALE GENOMIC DNA]</scope>
    <source>
        <strain evidence="13">aks77</strain>
    </source>
</reference>
<dbReference type="PANTHER" id="PTHR46460">
    <property type="entry name" value="METHYLATED-DNA--PROTEIN-CYSTEINE METHYLTRANSFERASE"/>
    <property type="match status" value="1"/>
</dbReference>
<evidence type="ECO:0000259" key="11">
    <source>
        <dbReference type="Pfam" id="PF01035"/>
    </source>
</evidence>
<dbReference type="CDD" id="cd06445">
    <property type="entry name" value="ATase"/>
    <property type="match status" value="1"/>
</dbReference>
<evidence type="ECO:0000256" key="7">
    <source>
        <dbReference type="ARBA" id="ARBA00022679"/>
    </source>
</evidence>
<evidence type="ECO:0000313" key="13">
    <source>
        <dbReference type="Proteomes" id="UP000501726"/>
    </source>
</evidence>
<proteinExistence type="inferred from homology"/>
<keyword evidence="13" id="KW-1185">Reference proteome</keyword>
<dbReference type="GO" id="GO:0032259">
    <property type="term" value="P:methylation"/>
    <property type="evidence" value="ECO:0007669"/>
    <property type="project" value="UniProtKB-KW"/>
</dbReference>
<dbReference type="NCBIfam" id="TIGR00589">
    <property type="entry name" value="ogt"/>
    <property type="match status" value="1"/>
</dbReference>
<gene>
    <name evidence="12" type="ORF">THMIRHAS_09530</name>
</gene>
<evidence type="ECO:0000256" key="9">
    <source>
        <dbReference type="ARBA" id="ARBA00023204"/>
    </source>
</evidence>
<feature type="domain" description="Methylated-DNA-[protein]-cysteine S-methyltransferase DNA binding" evidence="11">
    <location>
        <begin position="13"/>
        <end position="92"/>
    </location>
</feature>
<dbReference type="InterPro" id="IPR014048">
    <property type="entry name" value="MethylDNA_cys_MeTrfase_DNA-bd"/>
</dbReference>
<evidence type="ECO:0000256" key="5">
    <source>
        <dbReference type="ARBA" id="ARBA00015377"/>
    </source>
</evidence>
<dbReference type="Gene3D" id="1.10.10.10">
    <property type="entry name" value="Winged helix-like DNA-binding domain superfamily/Winged helix DNA-binding domain"/>
    <property type="match status" value="1"/>
</dbReference>
<evidence type="ECO:0000256" key="1">
    <source>
        <dbReference type="ARBA" id="ARBA00001286"/>
    </source>
</evidence>
<organism evidence="12 13">
    <name type="scientific">Thiosulfatimonas sediminis</name>
    <dbReference type="NCBI Taxonomy" id="2675054"/>
    <lineage>
        <taxon>Bacteria</taxon>
        <taxon>Pseudomonadati</taxon>
        <taxon>Pseudomonadota</taxon>
        <taxon>Gammaproteobacteria</taxon>
        <taxon>Thiotrichales</taxon>
        <taxon>Piscirickettsiaceae</taxon>
        <taxon>Thiosulfatimonas</taxon>
    </lineage>
</organism>
<dbReference type="Proteomes" id="UP000501726">
    <property type="component" value="Chromosome"/>
</dbReference>
<dbReference type="Pfam" id="PF01035">
    <property type="entry name" value="DNA_binding_1"/>
    <property type="match status" value="1"/>
</dbReference>
<dbReference type="PROSITE" id="PS00374">
    <property type="entry name" value="MGMT"/>
    <property type="match status" value="1"/>
</dbReference>
<comment type="similarity">
    <text evidence="3">Belongs to the MGMT family.</text>
</comment>
<dbReference type="GO" id="GO:0003908">
    <property type="term" value="F:methylated-DNA-[protein]-cysteine S-methyltransferase activity"/>
    <property type="evidence" value="ECO:0007669"/>
    <property type="project" value="UniProtKB-EC"/>
</dbReference>
<keyword evidence="6" id="KW-0489">Methyltransferase</keyword>
<dbReference type="FunFam" id="1.10.10.10:FF:000214">
    <property type="entry name" value="Methylated-DNA--protein-cysteine methyltransferase"/>
    <property type="match status" value="1"/>
</dbReference>
<protein>
    <recommendedName>
        <fullName evidence="5">Methylated-DNA--protein-cysteine methyltransferase</fullName>
        <ecNumber evidence="4">2.1.1.63</ecNumber>
    </recommendedName>
</protein>
<evidence type="ECO:0000256" key="10">
    <source>
        <dbReference type="ARBA" id="ARBA00049348"/>
    </source>
</evidence>
<evidence type="ECO:0000256" key="2">
    <source>
        <dbReference type="ARBA" id="ARBA00003317"/>
    </source>
</evidence>
<keyword evidence="7" id="KW-0808">Transferase</keyword>
<keyword evidence="8" id="KW-0227">DNA damage</keyword>
<dbReference type="RefSeq" id="WP_173271420.1">
    <property type="nucleotide sequence ID" value="NZ_AP021889.1"/>
</dbReference>
<dbReference type="InterPro" id="IPR001497">
    <property type="entry name" value="MethylDNA_cys_MeTrfase_AS"/>
</dbReference>
<evidence type="ECO:0000256" key="3">
    <source>
        <dbReference type="ARBA" id="ARBA00008711"/>
    </source>
</evidence>